<gene>
    <name evidence="1" type="ORF">METZ01_LOCUS136546</name>
</gene>
<sequence>MLLSGSRPVLLGAKIGFDDNGIGFYVVWCAVSNQVTVI</sequence>
<dbReference type="EMBL" id="UINC01019777">
    <property type="protein sequence ID" value="SVA83692.1"/>
    <property type="molecule type" value="Genomic_DNA"/>
</dbReference>
<organism evidence="1">
    <name type="scientific">marine metagenome</name>
    <dbReference type="NCBI Taxonomy" id="408172"/>
    <lineage>
        <taxon>unclassified sequences</taxon>
        <taxon>metagenomes</taxon>
        <taxon>ecological metagenomes</taxon>
    </lineage>
</organism>
<reference evidence="1" key="1">
    <citation type="submission" date="2018-05" db="EMBL/GenBank/DDBJ databases">
        <authorList>
            <person name="Lanie J.A."/>
            <person name="Ng W.-L."/>
            <person name="Kazmierczak K.M."/>
            <person name="Andrzejewski T.M."/>
            <person name="Davidsen T.M."/>
            <person name="Wayne K.J."/>
            <person name="Tettelin H."/>
            <person name="Glass J.I."/>
            <person name="Rusch D."/>
            <person name="Podicherti R."/>
            <person name="Tsui H.-C.T."/>
            <person name="Winkler M.E."/>
        </authorList>
    </citation>
    <scope>NUCLEOTIDE SEQUENCE</scope>
</reference>
<dbReference type="AlphaFoldDB" id="A0A381Z490"/>
<protein>
    <submittedName>
        <fullName evidence="1">Uncharacterized protein</fullName>
    </submittedName>
</protein>
<name>A0A381Z490_9ZZZZ</name>
<accession>A0A381Z490</accession>
<evidence type="ECO:0000313" key="1">
    <source>
        <dbReference type="EMBL" id="SVA83692.1"/>
    </source>
</evidence>
<proteinExistence type="predicted"/>